<dbReference type="EMBL" id="BSNM01000002">
    <property type="protein sequence ID" value="GLQ29672.1"/>
    <property type="molecule type" value="Genomic_DNA"/>
</dbReference>
<organism evidence="1 2">
    <name type="scientific">Litoribrevibacter albus</name>
    <dbReference type="NCBI Taxonomy" id="1473156"/>
    <lineage>
        <taxon>Bacteria</taxon>
        <taxon>Pseudomonadati</taxon>
        <taxon>Pseudomonadota</taxon>
        <taxon>Gammaproteobacteria</taxon>
        <taxon>Oceanospirillales</taxon>
        <taxon>Oceanospirillaceae</taxon>
        <taxon>Litoribrevibacter</taxon>
    </lineage>
</organism>
<evidence type="ECO:0000313" key="2">
    <source>
        <dbReference type="Proteomes" id="UP001161389"/>
    </source>
</evidence>
<accession>A0AA37S7J6</accession>
<dbReference type="AlphaFoldDB" id="A0AA37S7J6"/>
<protein>
    <submittedName>
        <fullName evidence="1">Uncharacterized protein</fullName>
    </submittedName>
</protein>
<gene>
    <name evidence="1" type="ORF">GCM10007876_01500</name>
</gene>
<proteinExistence type="predicted"/>
<dbReference type="RefSeq" id="WP_284377590.1">
    <property type="nucleotide sequence ID" value="NZ_BSNM01000002.1"/>
</dbReference>
<reference evidence="1" key="1">
    <citation type="journal article" date="2014" name="Int. J. Syst. Evol. Microbiol.">
        <title>Complete genome sequence of Corynebacterium casei LMG S-19264T (=DSM 44701T), isolated from a smear-ripened cheese.</title>
        <authorList>
            <consortium name="US DOE Joint Genome Institute (JGI-PGF)"/>
            <person name="Walter F."/>
            <person name="Albersmeier A."/>
            <person name="Kalinowski J."/>
            <person name="Ruckert C."/>
        </authorList>
    </citation>
    <scope>NUCLEOTIDE SEQUENCE</scope>
    <source>
        <strain evidence="1">NBRC 110071</strain>
    </source>
</reference>
<reference evidence="1" key="2">
    <citation type="submission" date="2023-01" db="EMBL/GenBank/DDBJ databases">
        <title>Draft genome sequence of Litoribrevibacter albus strain NBRC 110071.</title>
        <authorList>
            <person name="Sun Q."/>
            <person name="Mori K."/>
        </authorList>
    </citation>
    <scope>NUCLEOTIDE SEQUENCE</scope>
    <source>
        <strain evidence="1">NBRC 110071</strain>
    </source>
</reference>
<dbReference type="Proteomes" id="UP001161389">
    <property type="component" value="Unassembled WGS sequence"/>
</dbReference>
<keyword evidence="2" id="KW-1185">Reference proteome</keyword>
<name>A0AA37S7J6_9GAMM</name>
<evidence type="ECO:0000313" key="1">
    <source>
        <dbReference type="EMBL" id="GLQ29672.1"/>
    </source>
</evidence>
<comment type="caution">
    <text evidence="1">The sequence shown here is derived from an EMBL/GenBank/DDBJ whole genome shotgun (WGS) entry which is preliminary data.</text>
</comment>
<sequence>MAANNLRLIVNDMFENQFDIEEAKSLMYRTLLRKEKEPGQLDITKIGVISGFVDLNGELEVIVKFIDKIEQFTKSELYAKTTLLIEEEDND</sequence>